<evidence type="ECO:0000256" key="1">
    <source>
        <dbReference type="ARBA" id="ARBA00004459"/>
    </source>
</evidence>
<comment type="caution">
    <text evidence="7">The sequence shown here is derived from an EMBL/GenBank/DDBJ whole genome shotgun (WGS) entry which is preliminary data.</text>
</comment>
<comment type="similarity">
    <text evidence="2">Belongs to the rickettsiale 17 kDa surface antigen family.</text>
</comment>
<sequence length="185" mass="19758">MSEDGRALTHDGRGGWREYPRSTAHAPGLGYTTAQRNQWLAECRYLMAGGGGYYDDRYDRGPDGALIGGVLGAVAGGVAGNRIADGDRLLGTVVGAGLGGLAGSAIGSAVDGEGDYAEFDREELWAARYCDAYLARHEMGAGYAYAQPMMLVPVRAAPMRRPHCSQCAEEVIIEEEIIEIERTAR</sequence>
<dbReference type="Proteomes" id="UP000602442">
    <property type="component" value="Unassembled WGS sequence"/>
</dbReference>
<evidence type="ECO:0000259" key="6">
    <source>
        <dbReference type="Pfam" id="PF05433"/>
    </source>
</evidence>
<name>A0ABS0N264_9SPHN</name>
<feature type="compositionally biased region" description="Basic and acidic residues" evidence="5">
    <location>
        <begin position="1"/>
        <end position="20"/>
    </location>
</feature>
<evidence type="ECO:0000256" key="3">
    <source>
        <dbReference type="ARBA" id="ARBA00015281"/>
    </source>
</evidence>
<evidence type="ECO:0000313" key="8">
    <source>
        <dbReference type="Proteomes" id="UP000602442"/>
    </source>
</evidence>
<keyword evidence="4" id="KW-0449">Lipoprotein</keyword>
<gene>
    <name evidence="7" type="ORF">I5L03_02225</name>
</gene>
<comment type="subcellular location">
    <subcellularLocation>
        <location evidence="1">Cell outer membrane</location>
        <topology evidence="1">Lipid-anchor</topology>
    </subcellularLocation>
</comment>
<evidence type="ECO:0000256" key="4">
    <source>
        <dbReference type="ARBA" id="ARBA00023288"/>
    </source>
</evidence>
<dbReference type="InterPro" id="IPR008816">
    <property type="entry name" value="Gly_zipper_2TM_dom"/>
</dbReference>
<evidence type="ECO:0000256" key="5">
    <source>
        <dbReference type="SAM" id="MobiDB-lite"/>
    </source>
</evidence>
<feature type="region of interest" description="Disordered" evidence="5">
    <location>
        <begin position="1"/>
        <end position="22"/>
    </location>
</feature>
<organism evidence="7 8">
    <name type="scientific">Aurantiacibacter sediminis</name>
    <dbReference type="NCBI Taxonomy" id="2793064"/>
    <lineage>
        <taxon>Bacteria</taxon>
        <taxon>Pseudomonadati</taxon>
        <taxon>Pseudomonadota</taxon>
        <taxon>Alphaproteobacteria</taxon>
        <taxon>Sphingomonadales</taxon>
        <taxon>Erythrobacteraceae</taxon>
        <taxon>Aurantiacibacter</taxon>
    </lineage>
</organism>
<accession>A0ABS0N264</accession>
<dbReference type="Pfam" id="PF05433">
    <property type="entry name" value="Rick_17kDa_Anti"/>
    <property type="match status" value="1"/>
</dbReference>
<evidence type="ECO:0000313" key="7">
    <source>
        <dbReference type="EMBL" id="MBH5321400.1"/>
    </source>
</evidence>
<keyword evidence="8" id="KW-1185">Reference proteome</keyword>
<proteinExistence type="inferred from homology"/>
<evidence type="ECO:0000256" key="2">
    <source>
        <dbReference type="ARBA" id="ARBA00008681"/>
    </source>
</evidence>
<reference evidence="7 8" key="1">
    <citation type="submission" date="2020-11" db="EMBL/GenBank/DDBJ databases">
        <title>Erythrobacter sediminis sp. nov., a marine bacterium from a tidal flat of Garorim Bay.</title>
        <authorList>
            <person name="Kim D."/>
            <person name="Yoo Y."/>
            <person name="Kim J.-J."/>
        </authorList>
    </citation>
    <scope>NUCLEOTIDE SEQUENCE [LARGE SCALE GENOMIC DNA]</scope>
    <source>
        <strain evidence="7 8">JGD-13</strain>
    </source>
</reference>
<protein>
    <recommendedName>
        <fullName evidence="3">17 kDa surface antigen</fullName>
    </recommendedName>
</protein>
<feature type="domain" description="Glycine zipper 2TM" evidence="6">
    <location>
        <begin position="67"/>
        <end position="107"/>
    </location>
</feature>
<dbReference type="EMBL" id="JAEANY010000001">
    <property type="protein sequence ID" value="MBH5321400.1"/>
    <property type="molecule type" value="Genomic_DNA"/>
</dbReference>